<dbReference type="PROSITE" id="PS51257">
    <property type="entry name" value="PROKAR_LIPOPROTEIN"/>
    <property type="match status" value="1"/>
</dbReference>
<dbReference type="EMBL" id="FNFD01000014">
    <property type="protein sequence ID" value="SDL08486.1"/>
    <property type="molecule type" value="Genomic_DNA"/>
</dbReference>
<keyword evidence="6 10" id="KW-0472">Membrane</keyword>
<dbReference type="SUPFAM" id="SSF58104">
    <property type="entry name" value="Methyl-accepting chemotaxis protein (MCP) signaling domain"/>
    <property type="match status" value="1"/>
</dbReference>
<dbReference type="GO" id="GO:0005886">
    <property type="term" value="C:plasma membrane"/>
    <property type="evidence" value="ECO:0007669"/>
    <property type="project" value="UniProtKB-SubCell"/>
</dbReference>
<evidence type="ECO:0000256" key="10">
    <source>
        <dbReference type="SAM" id="Phobius"/>
    </source>
</evidence>
<gene>
    <name evidence="12" type="ORF">SAMN05216186_114122</name>
</gene>
<reference evidence="12 13" key="1">
    <citation type="submission" date="2016-10" db="EMBL/GenBank/DDBJ databases">
        <authorList>
            <person name="de Groot N.N."/>
        </authorList>
    </citation>
    <scope>NUCLEOTIDE SEQUENCE [LARGE SCALE GENOMIC DNA]</scope>
    <source>
        <strain evidence="12 13">JCM 21544</strain>
    </source>
</reference>
<evidence type="ECO:0000256" key="1">
    <source>
        <dbReference type="ARBA" id="ARBA00004236"/>
    </source>
</evidence>
<dbReference type="PANTHER" id="PTHR32089">
    <property type="entry name" value="METHYL-ACCEPTING CHEMOTAXIS PROTEIN MCPB"/>
    <property type="match status" value="1"/>
</dbReference>
<evidence type="ECO:0000313" key="13">
    <source>
        <dbReference type="Proteomes" id="UP000198706"/>
    </source>
</evidence>
<dbReference type="Gene3D" id="1.10.287.950">
    <property type="entry name" value="Methyl-accepting chemotaxis protein"/>
    <property type="match status" value="1"/>
</dbReference>
<dbReference type="Proteomes" id="UP000198706">
    <property type="component" value="Unassembled WGS sequence"/>
</dbReference>
<feature type="region of interest" description="Disordered" evidence="9">
    <location>
        <begin position="381"/>
        <end position="400"/>
    </location>
</feature>
<evidence type="ECO:0000256" key="5">
    <source>
        <dbReference type="ARBA" id="ARBA00022989"/>
    </source>
</evidence>
<dbReference type="AlphaFoldDB" id="A0A1G9H677"/>
<evidence type="ECO:0000256" key="3">
    <source>
        <dbReference type="ARBA" id="ARBA00022481"/>
    </source>
</evidence>
<proteinExistence type="predicted"/>
<keyword evidence="7 8" id="KW-0807">Transducer</keyword>
<evidence type="ECO:0000256" key="8">
    <source>
        <dbReference type="PROSITE-ProRule" id="PRU00284"/>
    </source>
</evidence>
<dbReference type="SMART" id="SM00283">
    <property type="entry name" value="MA"/>
    <property type="match status" value="1"/>
</dbReference>
<accession>A0A1G9H677</accession>
<name>A0A1G9H677_9PSED</name>
<keyword evidence="5 10" id="KW-1133">Transmembrane helix</keyword>
<dbReference type="PROSITE" id="PS50111">
    <property type="entry name" value="CHEMOTAXIS_TRANSDUC_2"/>
    <property type="match status" value="1"/>
</dbReference>
<dbReference type="STRING" id="137658.SAMN05216186_114122"/>
<feature type="transmembrane region" description="Helical" evidence="10">
    <location>
        <begin position="39"/>
        <end position="62"/>
    </location>
</feature>
<feature type="compositionally biased region" description="Polar residues" evidence="9">
    <location>
        <begin position="390"/>
        <end position="400"/>
    </location>
</feature>
<evidence type="ECO:0000256" key="9">
    <source>
        <dbReference type="SAM" id="MobiDB-lite"/>
    </source>
</evidence>
<dbReference type="GO" id="GO:0006935">
    <property type="term" value="P:chemotaxis"/>
    <property type="evidence" value="ECO:0007669"/>
    <property type="project" value="UniProtKB-ARBA"/>
</dbReference>
<evidence type="ECO:0000256" key="6">
    <source>
        <dbReference type="ARBA" id="ARBA00023136"/>
    </source>
</evidence>
<comment type="subcellular location">
    <subcellularLocation>
        <location evidence="1">Cell membrane</location>
    </subcellularLocation>
</comment>
<keyword evidence="13" id="KW-1185">Reference proteome</keyword>
<feature type="domain" description="Methyl-accepting transducer" evidence="11">
    <location>
        <begin position="112"/>
        <end position="322"/>
    </location>
</feature>
<evidence type="ECO:0000259" key="11">
    <source>
        <dbReference type="PROSITE" id="PS50111"/>
    </source>
</evidence>
<feature type="transmembrane region" description="Helical" evidence="10">
    <location>
        <begin position="12"/>
        <end position="33"/>
    </location>
</feature>
<dbReference type="PANTHER" id="PTHR32089:SF112">
    <property type="entry name" value="LYSOZYME-LIKE PROTEIN-RELATED"/>
    <property type="match status" value="1"/>
</dbReference>
<evidence type="ECO:0000256" key="2">
    <source>
        <dbReference type="ARBA" id="ARBA00022475"/>
    </source>
</evidence>
<keyword evidence="3" id="KW-0488">Methylation</keyword>
<evidence type="ECO:0000256" key="4">
    <source>
        <dbReference type="ARBA" id="ARBA00022692"/>
    </source>
</evidence>
<evidence type="ECO:0000256" key="7">
    <source>
        <dbReference type="ARBA" id="ARBA00023224"/>
    </source>
</evidence>
<dbReference type="InterPro" id="IPR004089">
    <property type="entry name" value="MCPsignal_dom"/>
</dbReference>
<keyword evidence="4 10" id="KW-0812">Transmembrane</keyword>
<dbReference type="GO" id="GO:0007165">
    <property type="term" value="P:signal transduction"/>
    <property type="evidence" value="ECO:0007669"/>
    <property type="project" value="UniProtKB-KW"/>
</dbReference>
<evidence type="ECO:0000313" key="12">
    <source>
        <dbReference type="EMBL" id="SDL08486.1"/>
    </source>
</evidence>
<dbReference type="Pfam" id="PF00015">
    <property type="entry name" value="MCPsignal"/>
    <property type="match status" value="1"/>
</dbReference>
<protein>
    <submittedName>
        <fullName evidence="12">Methyl-accepting chemotaxis protein</fullName>
    </submittedName>
</protein>
<organism evidence="12 13">
    <name type="scientific">Pseudomonas indica</name>
    <dbReference type="NCBI Taxonomy" id="137658"/>
    <lineage>
        <taxon>Bacteria</taxon>
        <taxon>Pseudomonadati</taxon>
        <taxon>Pseudomonadota</taxon>
        <taxon>Gammaproteobacteria</taxon>
        <taxon>Pseudomonadales</taxon>
        <taxon>Pseudomonadaceae</taxon>
        <taxon>Pseudomonas</taxon>
    </lineage>
</organism>
<sequence length="400" mass="42583">MKQPATAPGQCSAWVFLMPLLSVLFGSGCIVLVGGLQRLPVTLAVVLLLLGLGMTVLLSSLIQARDKALHSLGEQIQADRATAEKALCQCGLEPTCRGVLPVWSGQIDFAREHTEDAITALTARFASLAQRVEQALASSRDGGADTALVDLLGGSQQELDSVIGALRTALANKSALLRQVTELANLTEQLRAMALDVGNIAKQTNLVALNAAIEAARAGEVGRGFAVVADEIRKLSSLSGETGKRIGETVDTVSAAIAGTLAISRQYADQDEATVDHSGQVIEQVIQRFRDATDALLGSSRLLREESAAVGQEVAEVLVALQFQDRVSQVLVLVRNDLERLHQHIGQRGSDRDAGRTPQPIDADAWLDQLARTYTVPEQHAVHHGGAHRTASSESDITFF</sequence>
<keyword evidence="2" id="KW-1003">Cell membrane</keyword>